<dbReference type="SMART" id="SM00220">
    <property type="entry name" value="S_TKc"/>
    <property type="match status" value="1"/>
</dbReference>
<dbReference type="Gene3D" id="3.30.200.20">
    <property type="entry name" value="Phosphorylase Kinase, domain 1"/>
    <property type="match status" value="1"/>
</dbReference>
<dbReference type="Pfam" id="PF07714">
    <property type="entry name" value="PK_Tyr_Ser-Thr"/>
    <property type="match status" value="1"/>
</dbReference>
<name>A0A3S3MP00_9MAGN</name>
<evidence type="ECO:0000256" key="2">
    <source>
        <dbReference type="ARBA" id="ARBA00022840"/>
    </source>
</evidence>
<evidence type="ECO:0000256" key="1">
    <source>
        <dbReference type="ARBA" id="ARBA00022741"/>
    </source>
</evidence>
<comment type="caution">
    <text evidence="4">The sequence shown here is derived from an EMBL/GenBank/DDBJ whole genome shotgun (WGS) entry which is preliminary data.</text>
</comment>
<protein>
    <submittedName>
        <fullName evidence="4">Wall-associated receptor kinase-like protein 22</fullName>
    </submittedName>
</protein>
<dbReference type="Gene3D" id="1.10.510.10">
    <property type="entry name" value="Transferase(Phosphotransferase) domain 1"/>
    <property type="match status" value="1"/>
</dbReference>
<organism evidence="4 5">
    <name type="scientific">Cinnamomum micranthum f. kanehirae</name>
    <dbReference type="NCBI Taxonomy" id="337451"/>
    <lineage>
        <taxon>Eukaryota</taxon>
        <taxon>Viridiplantae</taxon>
        <taxon>Streptophyta</taxon>
        <taxon>Embryophyta</taxon>
        <taxon>Tracheophyta</taxon>
        <taxon>Spermatophyta</taxon>
        <taxon>Magnoliopsida</taxon>
        <taxon>Magnoliidae</taxon>
        <taxon>Laurales</taxon>
        <taxon>Lauraceae</taxon>
        <taxon>Cinnamomum</taxon>
    </lineage>
</organism>
<reference evidence="4 5" key="1">
    <citation type="journal article" date="2019" name="Nat. Plants">
        <title>Stout camphor tree genome fills gaps in understanding of flowering plant genome evolution.</title>
        <authorList>
            <person name="Chaw S.M."/>
            <person name="Liu Y.C."/>
            <person name="Wu Y.W."/>
            <person name="Wang H.Y."/>
            <person name="Lin C.I."/>
            <person name="Wu C.S."/>
            <person name="Ke H.M."/>
            <person name="Chang L.Y."/>
            <person name="Hsu C.Y."/>
            <person name="Yang H.T."/>
            <person name="Sudianto E."/>
            <person name="Hsu M.H."/>
            <person name="Wu K.P."/>
            <person name="Wang L.N."/>
            <person name="Leebens-Mack J.H."/>
            <person name="Tsai I.J."/>
        </authorList>
    </citation>
    <scope>NUCLEOTIDE SEQUENCE [LARGE SCALE GENOMIC DNA]</scope>
    <source>
        <strain evidence="5">cv. Chaw 1501</strain>
        <tissue evidence="4">Young leaves</tissue>
    </source>
</reference>
<dbReference type="GO" id="GO:0005524">
    <property type="term" value="F:ATP binding"/>
    <property type="evidence" value="ECO:0007669"/>
    <property type="project" value="UniProtKB-KW"/>
</dbReference>
<gene>
    <name evidence="4" type="ORF">CKAN_00842500</name>
</gene>
<accession>A0A3S3MP00</accession>
<dbReference type="OrthoDB" id="75710at2759"/>
<dbReference type="SUPFAM" id="SSF56112">
    <property type="entry name" value="Protein kinase-like (PK-like)"/>
    <property type="match status" value="1"/>
</dbReference>
<proteinExistence type="predicted"/>
<keyword evidence="2" id="KW-0067">ATP-binding</keyword>
<dbReference type="AlphaFoldDB" id="A0A3S3MP00"/>
<dbReference type="PROSITE" id="PS50011">
    <property type="entry name" value="PROTEIN_KINASE_DOM"/>
    <property type="match status" value="1"/>
</dbReference>
<keyword evidence="4" id="KW-0675">Receptor</keyword>
<sequence length="277" mass="31709">MSPFDLLFKKKKKRKSLLGKRQGEEGVLEDGARLLKEVIASCDGRGCYPIRMFSAKEIEEAIKEPCNYGPDIDYWGIYQGRLIYIKLYNVREFAFNEIVVLSQVKHTNVVKFMGCCFEMERPISILEYVPYSLYSYLFEANPSSSSALSWDHRLRIAIDIAHAITYLHVGTSRPIVHRDIKCFNILLDEHFKSKLSDFSLSVTIPVGETHVQTHAAGTLGYIDGDHATTGYVCEKTDVYSYGVVLFELLSGKKLLTLIERDPVLDLSFWDSIHRDYR</sequence>
<dbReference type="GO" id="GO:0004674">
    <property type="term" value="F:protein serine/threonine kinase activity"/>
    <property type="evidence" value="ECO:0007669"/>
    <property type="project" value="TreeGrafter"/>
</dbReference>
<dbReference type="EMBL" id="QPKB01000003">
    <property type="protein sequence ID" value="RWR79826.1"/>
    <property type="molecule type" value="Genomic_DNA"/>
</dbReference>
<keyword evidence="5" id="KW-1185">Reference proteome</keyword>
<dbReference type="GO" id="GO:0005886">
    <property type="term" value="C:plasma membrane"/>
    <property type="evidence" value="ECO:0007669"/>
    <property type="project" value="TreeGrafter"/>
</dbReference>
<dbReference type="InterPro" id="IPR045274">
    <property type="entry name" value="WAK-like"/>
</dbReference>
<dbReference type="PANTHER" id="PTHR27005:SF466">
    <property type="entry name" value="NON-FUNCTIONAL PSEUDOKINASE ZED1-LIKE"/>
    <property type="match status" value="1"/>
</dbReference>
<dbReference type="Proteomes" id="UP000283530">
    <property type="component" value="Unassembled WGS sequence"/>
</dbReference>
<keyword evidence="4" id="KW-0418">Kinase</keyword>
<evidence type="ECO:0000313" key="4">
    <source>
        <dbReference type="EMBL" id="RWR79826.1"/>
    </source>
</evidence>
<dbReference type="PANTHER" id="PTHR27005">
    <property type="entry name" value="WALL-ASSOCIATED RECEPTOR KINASE-LIKE 21"/>
    <property type="match status" value="1"/>
</dbReference>
<dbReference type="InterPro" id="IPR011009">
    <property type="entry name" value="Kinase-like_dom_sf"/>
</dbReference>
<dbReference type="InterPro" id="IPR000719">
    <property type="entry name" value="Prot_kinase_dom"/>
</dbReference>
<dbReference type="InterPro" id="IPR008271">
    <property type="entry name" value="Ser/Thr_kinase_AS"/>
</dbReference>
<feature type="domain" description="Protein kinase" evidence="3">
    <location>
        <begin position="1"/>
        <end position="277"/>
    </location>
</feature>
<keyword evidence="1" id="KW-0547">Nucleotide-binding</keyword>
<dbReference type="GO" id="GO:0007166">
    <property type="term" value="P:cell surface receptor signaling pathway"/>
    <property type="evidence" value="ECO:0007669"/>
    <property type="project" value="InterPro"/>
</dbReference>
<evidence type="ECO:0000313" key="5">
    <source>
        <dbReference type="Proteomes" id="UP000283530"/>
    </source>
</evidence>
<dbReference type="PROSITE" id="PS00108">
    <property type="entry name" value="PROTEIN_KINASE_ST"/>
    <property type="match status" value="1"/>
</dbReference>
<dbReference type="InterPro" id="IPR001245">
    <property type="entry name" value="Ser-Thr/Tyr_kinase_cat_dom"/>
</dbReference>
<keyword evidence="4" id="KW-0808">Transferase</keyword>
<evidence type="ECO:0000259" key="3">
    <source>
        <dbReference type="PROSITE" id="PS50011"/>
    </source>
</evidence>